<keyword evidence="2" id="KW-1185">Reference proteome</keyword>
<accession>A0ABM0MH64</accession>
<protein>
    <submittedName>
        <fullName evidence="3">Uncharacterized protein</fullName>
    </submittedName>
</protein>
<feature type="compositionally biased region" description="Basic and acidic residues" evidence="1">
    <location>
        <begin position="147"/>
        <end position="161"/>
    </location>
</feature>
<dbReference type="Proteomes" id="UP000694865">
    <property type="component" value="Unplaced"/>
</dbReference>
<feature type="region of interest" description="Disordered" evidence="1">
    <location>
        <begin position="147"/>
        <end position="173"/>
    </location>
</feature>
<feature type="compositionally biased region" description="Basic and acidic residues" evidence="1">
    <location>
        <begin position="14"/>
        <end position="34"/>
    </location>
</feature>
<evidence type="ECO:0000313" key="3">
    <source>
        <dbReference type="RefSeq" id="XP_006819355.1"/>
    </source>
</evidence>
<feature type="compositionally biased region" description="Basic residues" evidence="1">
    <location>
        <begin position="41"/>
        <end position="50"/>
    </location>
</feature>
<evidence type="ECO:0000313" key="2">
    <source>
        <dbReference type="Proteomes" id="UP000694865"/>
    </source>
</evidence>
<feature type="compositionally biased region" description="Basic residues" evidence="1">
    <location>
        <begin position="1"/>
        <end position="13"/>
    </location>
</feature>
<organism evidence="2 3">
    <name type="scientific">Saccoglossus kowalevskii</name>
    <name type="common">Acorn worm</name>
    <dbReference type="NCBI Taxonomy" id="10224"/>
    <lineage>
        <taxon>Eukaryota</taxon>
        <taxon>Metazoa</taxon>
        <taxon>Hemichordata</taxon>
        <taxon>Enteropneusta</taxon>
        <taxon>Harrimaniidae</taxon>
        <taxon>Saccoglossus</taxon>
    </lineage>
</organism>
<name>A0ABM0MH64_SACKO</name>
<feature type="non-terminal residue" evidence="3">
    <location>
        <position position="194"/>
    </location>
</feature>
<dbReference type="GeneID" id="102802236"/>
<dbReference type="RefSeq" id="XP_006819355.1">
    <property type="nucleotide sequence ID" value="XM_006819292.1"/>
</dbReference>
<proteinExistence type="predicted"/>
<gene>
    <name evidence="3" type="primary">LOC102802236</name>
</gene>
<feature type="compositionally biased region" description="Basic and acidic residues" evidence="1">
    <location>
        <begin position="83"/>
        <end position="92"/>
    </location>
</feature>
<reference evidence="3" key="1">
    <citation type="submission" date="2025-08" db="UniProtKB">
        <authorList>
            <consortium name="RefSeq"/>
        </authorList>
    </citation>
    <scope>IDENTIFICATION</scope>
    <source>
        <tissue evidence="3">Testes</tissue>
    </source>
</reference>
<evidence type="ECO:0000256" key="1">
    <source>
        <dbReference type="SAM" id="MobiDB-lite"/>
    </source>
</evidence>
<sequence>MDKLLRRSHRKSKAKAEKAGKLPKAESDAEKKAEPPQTTPTKHKKDKRRSKQQENETKRPKIQHLGLISQSRPLEELPQQQRPKHEEQREPQAKPQEPLQQEYKHGLEQQQRPQVLQQDMNHSLQLTTTPDKKGWYGMVVSYQKRNNEYRQRKTSMDETEVRSLPGGEFARNSPYRASLPVVRPAVNMSKAKPL</sequence>
<feature type="region of interest" description="Disordered" evidence="1">
    <location>
        <begin position="1"/>
        <end position="113"/>
    </location>
</feature>